<evidence type="ECO:0000313" key="2">
    <source>
        <dbReference type="Proteomes" id="UP000789702"/>
    </source>
</evidence>
<feature type="non-terminal residue" evidence="1">
    <location>
        <position position="81"/>
    </location>
</feature>
<feature type="non-terminal residue" evidence="1">
    <location>
        <position position="1"/>
    </location>
</feature>
<accession>A0ACA9Q527</accession>
<protein>
    <submittedName>
        <fullName evidence="1">7938_t:CDS:1</fullName>
    </submittedName>
</protein>
<sequence length="81" mass="9583">KRKRKRGDLVITSRSTIQGMKILCNKDKRPFDIWEDFAKELRLAFQSSQHQQYLRCQVKSIEEEDKILNFVEGLKLATKAE</sequence>
<evidence type="ECO:0000313" key="1">
    <source>
        <dbReference type="EMBL" id="CAG8736272.1"/>
    </source>
</evidence>
<dbReference type="Proteomes" id="UP000789702">
    <property type="component" value="Unassembled WGS sequence"/>
</dbReference>
<comment type="caution">
    <text evidence="1">The sequence shown here is derived from an EMBL/GenBank/DDBJ whole genome shotgun (WGS) entry which is preliminary data.</text>
</comment>
<organism evidence="1 2">
    <name type="scientific">Dentiscutata heterogama</name>
    <dbReference type="NCBI Taxonomy" id="1316150"/>
    <lineage>
        <taxon>Eukaryota</taxon>
        <taxon>Fungi</taxon>
        <taxon>Fungi incertae sedis</taxon>
        <taxon>Mucoromycota</taxon>
        <taxon>Glomeromycotina</taxon>
        <taxon>Glomeromycetes</taxon>
        <taxon>Diversisporales</taxon>
        <taxon>Gigasporaceae</taxon>
        <taxon>Dentiscutata</taxon>
    </lineage>
</organism>
<proteinExistence type="predicted"/>
<gene>
    <name evidence="1" type="ORF">DHETER_LOCUS13759</name>
</gene>
<keyword evidence="2" id="KW-1185">Reference proteome</keyword>
<name>A0ACA9Q527_9GLOM</name>
<reference evidence="1" key="1">
    <citation type="submission" date="2021-06" db="EMBL/GenBank/DDBJ databases">
        <authorList>
            <person name="Kallberg Y."/>
            <person name="Tangrot J."/>
            <person name="Rosling A."/>
        </authorList>
    </citation>
    <scope>NUCLEOTIDE SEQUENCE</scope>
    <source>
        <strain evidence="1">IL203A</strain>
    </source>
</reference>
<dbReference type="EMBL" id="CAJVPU010039070">
    <property type="protein sequence ID" value="CAG8736272.1"/>
    <property type="molecule type" value="Genomic_DNA"/>
</dbReference>